<evidence type="ECO:0008006" key="4">
    <source>
        <dbReference type="Google" id="ProtNLM"/>
    </source>
</evidence>
<proteinExistence type="predicted"/>
<evidence type="ECO:0000256" key="1">
    <source>
        <dbReference type="SAM" id="Phobius"/>
    </source>
</evidence>
<dbReference type="OrthoDB" id="9758929at2"/>
<feature type="transmembrane region" description="Helical" evidence="1">
    <location>
        <begin position="20"/>
        <end position="48"/>
    </location>
</feature>
<dbReference type="RefSeq" id="WP_092676539.1">
    <property type="nucleotide sequence ID" value="NZ_FOXS01000005.1"/>
</dbReference>
<keyword evidence="3" id="KW-1185">Reference proteome</keyword>
<dbReference type="STRING" id="1227077.SAMN04515668_3519"/>
<protein>
    <recommendedName>
        <fullName evidence="4">MetA-pathway of phenol degradation</fullName>
    </recommendedName>
</protein>
<gene>
    <name evidence="2" type="ORF">SAMN04515668_3519</name>
</gene>
<sequence>MNFHFYSPRNASGAAKAAPVFSRLTAMLLLLSAGLLPLDSFGFWVVNFGTARTMPRKRIGFAAGLGGQVVFLGDPSLTSAFFTIPHAGFRYGLAEHLDVGLRLAPIPLPFSTVGPGFGVNLDAKFWLTKPESKVDLAVVLGAGGAHVLIENSSRYAYSPNAALLATYNTNETTHFTVMGRYVNLAIPSAPEGARQNFVNIAGASFGLKKDLTPNISLLPEIGAYWYDGEIRGVKKSGPGFQYGVMLATSF</sequence>
<name>A0A1I6ABU5_HYMAR</name>
<accession>A0A1I6ABU5</accession>
<evidence type="ECO:0000313" key="3">
    <source>
        <dbReference type="Proteomes" id="UP000199029"/>
    </source>
</evidence>
<evidence type="ECO:0000313" key="2">
    <source>
        <dbReference type="EMBL" id="SFQ66083.1"/>
    </source>
</evidence>
<organism evidence="2 3">
    <name type="scientific">Hymenobacter arizonensis</name>
    <name type="common">Siccationidurans arizonensis</name>
    <dbReference type="NCBI Taxonomy" id="1227077"/>
    <lineage>
        <taxon>Bacteria</taxon>
        <taxon>Pseudomonadati</taxon>
        <taxon>Bacteroidota</taxon>
        <taxon>Cytophagia</taxon>
        <taxon>Cytophagales</taxon>
        <taxon>Hymenobacteraceae</taxon>
        <taxon>Hymenobacter</taxon>
    </lineage>
</organism>
<keyword evidence="1" id="KW-1133">Transmembrane helix</keyword>
<dbReference type="EMBL" id="FOXS01000005">
    <property type="protein sequence ID" value="SFQ66083.1"/>
    <property type="molecule type" value="Genomic_DNA"/>
</dbReference>
<reference evidence="3" key="1">
    <citation type="submission" date="2016-10" db="EMBL/GenBank/DDBJ databases">
        <authorList>
            <person name="Varghese N."/>
            <person name="Submissions S."/>
        </authorList>
    </citation>
    <scope>NUCLEOTIDE SEQUENCE [LARGE SCALE GENOMIC DNA]</scope>
    <source>
        <strain evidence="3">OR362-8,ATCC BAA-1266,JCM 13504</strain>
    </source>
</reference>
<dbReference type="AlphaFoldDB" id="A0A1I6ABU5"/>
<keyword evidence="1" id="KW-0812">Transmembrane</keyword>
<dbReference type="Proteomes" id="UP000199029">
    <property type="component" value="Unassembled WGS sequence"/>
</dbReference>
<keyword evidence="1" id="KW-0472">Membrane</keyword>